<reference evidence="1 2" key="1">
    <citation type="journal article" date="2019" name="Sci. Rep.">
        <title>Orb-weaving spider Araneus ventricosus genome elucidates the spidroin gene catalogue.</title>
        <authorList>
            <person name="Kono N."/>
            <person name="Nakamura H."/>
            <person name="Ohtoshi R."/>
            <person name="Moran D.A.P."/>
            <person name="Shinohara A."/>
            <person name="Yoshida Y."/>
            <person name="Fujiwara M."/>
            <person name="Mori M."/>
            <person name="Tomita M."/>
            <person name="Arakawa K."/>
        </authorList>
    </citation>
    <scope>NUCLEOTIDE SEQUENCE [LARGE SCALE GENOMIC DNA]</scope>
</reference>
<dbReference type="InterPro" id="IPR012337">
    <property type="entry name" value="RNaseH-like_sf"/>
</dbReference>
<organism evidence="1 2">
    <name type="scientific">Araneus ventricosus</name>
    <name type="common">Orbweaver spider</name>
    <name type="synonym">Epeira ventricosa</name>
    <dbReference type="NCBI Taxonomy" id="182803"/>
    <lineage>
        <taxon>Eukaryota</taxon>
        <taxon>Metazoa</taxon>
        <taxon>Ecdysozoa</taxon>
        <taxon>Arthropoda</taxon>
        <taxon>Chelicerata</taxon>
        <taxon>Arachnida</taxon>
        <taxon>Araneae</taxon>
        <taxon>Araneomorphae</taxon>
        <taxon>Entelegynae</taxon>
        <taxon>Araneoidea</taxon>
        <taxon>Araneidae</taxon>
        <taxon>Araneus</taxon>
    </lineage>
</organism>
<name>A0A4Y2FHZ5_ARAVE</name>
<dbReference type="OrthoDB" id="411823at2759"/>
<dbReference type="AlphaFoldDB" id="A0A4Y2FHZ5"/>
<evidence type="ECO:0000313" key="2">
    <source>
        <dbReference type="Proteomes" id="UP000499080"/>
    </source>
</evidence>
<dbReference type="GO" id="GO:0003676">
    <property type="term" value="F:nucleic acid binding"/>
    <property type="evidence" value="ECO:0007669"/>
    <property type="project" value="InterPro"/>
</dbReference>
<protein>
    <submittedName>
        <fullName evidence="1">Uncharacterized protein</fullName>
    </submittedName>
</protein>
<dbReference type="InterPro" id="IPR036397">
    <property type="entry name" value="RNaseH_sf"/>
</dbReference>
<dbReference type="SUPFAM" id="SSF53098">
    <property type="entry name" value="Ribonuclease H-like"/>
    <property type="match status" value="1"/>
</dbReference>
<accession>A0A4Y2FHZ5</accession>
<evidence type="ECO:0000313" key="1">
    <source>
        <dbReference type="EMBL" id="GBM40871.1"/>
    </source>
</evidence>
<sequence>MQNFAVEGKEGEMRFYDFDWEGNLTFTDVSKIDDKVGLAFVHFVDGVEFGNKQFRLSDGATVFMADVIAIKEAIEYTHERNLRNVKNILDSRSALMSLNSPLEKRQILSHIKESIDDNIELRWVRAHQNQLDN</sequence>
<dbReference type="Proteomes" id="UP000499080">
    <property type="component" value="Unassembled WGS sequence"/>
</dbReference>
<gene>
    <name evidence="1" type="ORF">AVEN_14795_1</name>
</gene>
<dbReference type="EMBL" id="BGPR01000946">
    <property type="protein sequence ID" value="GBM40871.1"/>
    <property type="molecule type" value="Genomic_DNA"/>
</dbReference>
<dbReference type="Gene3D" id="3.30.420.10">
    <property type="entry name" value="Ribonuclease H-like superfamily/Ribonuclease H"/>
    <property type="match status" value="1"/>
</dbReference>
<proteinExistence type="predicted"/>
<dbReference type="CDD" id="cd09276">
    <property type="entry name" value="Rnase_HI_RT_non_LTR"/>
    <property type="match status" value="1"/>
</dbReference>
<comment type="caution">
    <text evidence="1">The sequence shown here is derived from an EMBL/GenBank/DDBJ whole genome shotgun (WGS) entry which is preliminary data.</text>
</comment>
<keyword evidence="2" id="KW-1185">Reference proteome</keyword>